<proteinExistence type="predicted"/>
<dbReference type="RefSeq" id="WP_013420224.1">
    <property type="nucleotide sequence ID" value="NZ_JAEMUK010000011.1"/>
</dbReference>
<gene>
    <name evidence="3" type="ORF">JDN41_06495</name>
</gene>
<evidence type="ECO:0000313" key="4">
    <source>
        <dbReference type="Proteomes" id="UP000623250"/>
    </source>
</evidence>
<dbReference type="SMART" id="SM01259">
    <property type="entry name" value="LAB_N"/>
    <property type="match status" value="1"/>
</dbReference>
<keyword evidence="1" id="KW-0812">Transmembrane</keyword>
<feature type="domain" description="Lipid A biosynthesis N-terminal" evidence="2">
    <location>
        <begin position="23"/>
        <end position="94"/>
    </location>
</feature>
<evidence type="ECO:0000256" key="1">
    <source>
        <dbReference type="SAM" id="Phobius"/>
    </source>
</evidence>
<comment type="caution">
    <text evidence="3">The sequence shown here is derived from an EMBL/GenBank/DDBJ whole genome shotgun (WGS) entry which is preliminary data.</text>
</comment>
<evidence type="ECO:0000313" key="3">
    <source>
        <dbReference type="EMBL" id="MBJ7543203.1"/>
    </source>
</evidence>
<keyword evidence="4" id="KW-1185">Reference proteome</keyword>
<feature type="transmembrane region" description="Helical" evidence="1">
    <location>
        <begin position="20"/>
        <end position="41"/>
    </location>
</feature>
<dbReference type="EMBL" id="JAEMUK010000011">
    <property type="protein sequence ID" value="MBJ7543203.1"/>
    <property type="molecule type" value="Genomic_DNA"/>
</dbReference>
<dbReference type="GO" id="GO:0016020">
    <property type="term" value="C:membrane"/>
    <property type="evidence" value="ECO:0007669"/>
    <property type="project" value="GOC"/>
</dbReference>
<keyword evidence="1" id="KW-1133">Transmembrane helix</keyword>
<dbReference type="InterPro" id="IPR011499">
    <property type="entry name" value="Lipid_A_biosynth_N"/>
</dbReference>
<dbReference type="Pfam" id="PF07578">
    <property type="entry name" value="LAB_N"/>
    <property type="match status" value="1"/>
</dbReference>
<evidence type="ECO:0000259" key="2">
    <source>
        <dbReference type="SMART" id="SM01259"/>
    </source>
</evidence>
<dbReference type="GO" id="GO:0008915">
    <property type="term" value="F:lipid-A-disaccharide synthase activity"/>
    <property type="evidence" value="ECO:0007669"/>
    <property type="project" value="InterPro"/>
</dbReference>
<keyword evidence="1" id="KW-0472">Membrane</keyword>
<dbReference type="InterPro" id="IPR014546">
    <property type="entry name" value="UCP028440_lipidA_biosyn"/>
</dbReference>
<reference evidence="3 4" key="1">
    <citation type="submission" date="2020-12" db="EMBL/GenBank/DDBJ databases">
        <title>Revised draft genomes of Rhodomicrobium vannielii ATCC 17100 and Rhodomicrobium udaipurense JA643.</title>
        <authorList>
            <person name="Conners E.M."/>
            <person name="Davenport E.J."/>
            <person name="Bose A."/>
        </authorList>
    </citation>
    <scope>NUCLEOTIDE SEQUENCE [LARGE SCALE GENOMIC DNA]</scope>
    <source>
        <strain evidence="3 4">JA643</strain>
    </source>
</reference>
<feature type="transmembrane region" description="Helical" evidence="1">
    <location>
        <begin position="76"/>
        <end position="96"/>
    </location>
</feature>
<name>A0A8I1GER7_9HYPH</name>
<accession>A0A8I1GER7</accession>
<dbReference type="PIRSF" id="PIRSF028440">
    <property type="entry name" value="UCP_LAB_N"/>
    <property type="match status" value="1"/>
</dbReference>
<dbReference type="AlphaFoldDB" id="A0A8I1GER7"/>
<feature type="transmembrane region" description="Helical" evidence="1">
    <location>
        <begin position="53"/>
        <end position="70"/>
    </location>
</feature>
<dbReference type="GO" id="GO:0009245">
    <property type="term" value="P:lipid A biosynthetic process"/>
    <property type="evidence" value="ECO:0007669"/>
    <property type="project" value="InterPro"/>
</dbReference>
<protein>
    <submittedName>
        <fullName evidence="3">Lipid-A-disaccharide synthase N-terminal domain-containing protein</fullName>
    </submittedName>
</protein>
<dbReference type="Proteomes" id="UP000623250">
    <property type="component" value="Unassembled WGS sequence"/>
</dbReference>
<organism evidence="3 4">
    <name type="scientific">Rhodomicrobium udaipurense</name>
    <dbReference type="NCBI Taxonomy" id="1202716"/>
    <lineage>
        <taxon>Bacteria</taxon>
        <taxon>Pseudomonadati</taxon>
        <taxon>Pseudomonadota</taxon>
        <taxon>Alphaproteobacteria</taxon>
        <taxon>Hyphomicrobiales</taxon>
        <taxon>Hyphomicrobiaceae</taxon>
        <taxon>Rhodomicrobium</taxon>
    </lineage>
</organism>
<sequence length="116" mass="13374">MDLAKFSQWWAQVSEVEMAWVIFGFAAQSMFFMRFVLQWIASERVKRSIVPETFWYFSFAGGLMLFVYAVHRADPVIMLGQLAGLFIYARNIYLIWAHKRSERAAANAPAGLRAAE</sequence>